<evidence type="ECO:0000256" key="6">
    <source>
        <dbReference type="ARBA" id="ARBA00023316"/>
    </source>
</evidence>
<keyword evidence="4 7" id="KW-0573">Peptidoglycan synthesis</keyword>
<dbReference type="EMBL" id="LIZT01000035">
    <property type="protein sequence ID" value="KPJ49947.1"/>
    <property type="molecule type" value="Genomic_DNA"/>
</dbReference>
<dbReference type="AlphaFoldDB" id="A0A0S7WIG4"/>
<evidence type="ECO:0000256" key="4">
    <source>
        <dbReference type="ARBA" id="ARBA00022984"/>
    </source>
</evidence>
<proteinExistence type="inferred from homology"/>
<dbReference type="FunFam" id="3.40.50.1860:FF:000001">
    <property type="entry name" value="Glutamate racemase"/>
    <property type="match status" value="1"/>
</dbReference>
<dbReference type="EC" id="5.1.1.3" evidence="2 7"/>
<protein>
    <recommendedName>
        <fullName evidence="2 7">Glutamate racemase</fullName>
        <ecNumber evidence="2 7">5.1.1.3</ecNumber>
    </recommendedName>
</protein>
<feature type="binding site" evidence="7">
    <location>
        <begin position="70"/>
        <end position="71"/>
    </location>
    <ligand>
        <name>substrate</name>
    </ligand>
</feature>
<evidence type="ECO:0000313" key="8">
    <source>
        <dbReference type="EMBL" id="KPJ49947.1"/>
    </source>
</evidence>
<comment type="pathway">
    <text evidence="7">Cell wall biogenesis; peptidoglycan biosynthesis.</text>
</comment>
<comment type="similarity">
    <text evidence="7">Belongs to the aspartate/glutamate racemases family.</text>
</comment>
<dbReference type="UniPathway" id="UPA00219"/>
<evidence type="ECO:0000256" key="3">
    <source>
        <dbReference type="ARBA" id="ARBA00022960"/>
    </source>
</evidence>
<feature type="binding site" evidence="7">
    <location>
        <begin position="180"/>
        <end position="181"/>
    </location>
    <ligand>
        <name>substrate</name>
    </ligand>
</feature>
<dbReference type="InterPro" id="IPR001920">
    <property type="entry name" value="Asp/Glu_race"/>
</dbReference>
<dbReference type="PATRIC" id="fig|1703771.3.peg.1358"/>
<feature type="binding site" evidence="7">
    <location>
        <begin position="6"/>
        <end position="7"/>
    </location>
    <ligand>
        <name>substrate</name>
    </ligand>
</feature>
<feature type="active site" description="Proton donor/acceptor" evidence="7">
    <location>
        <position position="179"/>
    </location>
</feature>
<dbReference type="GO" id="GO:0008881">
    <property type="term" value="F:glutamate racemase activity"/>
    <property type="evidence" value="ECO:0007669"/>
    <property type="project" value="UniProtKB-UniRule"/>
</dbReference>
<dbReference type="HAMAP" id="MF_00258">
    <property type="entry name" value="Glu_racemase"/>
    <property type="match status" value="1"/>
</dbReference>
<organism evidence="8 9">
    <name type="scientific">candidate division TA06 bacterium DG_26</name>
    <dbReference type="NCBI Taxonomy" id="1703771"/>
    <lineage>
        <taxon>Bacteria</taxon>
        <taxon>Bacteria division TA06</taxon>
    </lineage>
</organism>
<evidence type="ECO:0000313" key="9">
    <source>
        <dbReference type="Proteomes" id="UP000051124"/>
    </source>
</evidence>
<dbReference type="GO" id="GO:0071555">
    <property type="term" value="P:cell wall organization"/>
    <property type="evidence" value="ECO:0007669"/>
    <property type="project" value="UniProtKB-KW"/>
</dbReference>
<dbReference type="InterPro" id="IPR004391">
    <property type="entry name" value="Glu_race"/>
</dbReference>
<reference evidence="8 9" key="1">
    <citation type="journal article" date="2015" name="Microbiome">
        <title>Genomic resolution of linkages in carbon, nitrogen, and sulfur cycling among widespread estuary sediment bacteria.</title>
        <authorList>
            <person name="Baker B.J."/>
            <person name="Lazar C.S."/>
            <person name="Teske A.P."/>
            <person name="Dick G.J."/>
        </authorList>
    </citation>
    <scope>NUCLEOTIDE SEQUENCE [LARGE SCALE GENOMIC DNA]</scope>
    <source>
        <strain evidence="8">DG_26</strain>
    </source>
</reference>
<name>A0A0S7WIG4_UNCT6</name>
<dbReference type="SUPFAM" id="SSF53681">
    <property type="entry name" value="Aspartate/glutamate racemase"/>
    <property type="match status" value="2"/>
</dbReference>
<sequence length="258" mass="27943">MIGVFDSGIGGLTVVKAIRRLLGNPEIIYFGDSARVPYGPKSKDLITKYAIQSTVFLSTKNVELIVVACNTVSAICLDKLKSMFSIPIIGVIDPGVRRALDYTHGRIGVIGTTGTIRSGAYQRAIRGLSATVRIRVKACPLFVPLAEEGFTDNQAVYLIAEHYLASLTEFGMDTLILGCTHYPLLSGIIQKVVGRDVKLVDSAASVAEEVRSLMNGRRKQGDVRIYLSDIPPGFSRAGSMFLGESINNLRKVAVEDYA</sequence>
<comment type="catalytic activity">
    <reaction evidence="1 7">
        <text>L-glutamate = D-glutamate</text>
        <dbReference type="Rhea" id="RHEA:12813"/>
        <dbReference type="ChEBI" id="CHEBI:29985"/>
        <dbReference type="ChEBI" id="CHEBI:29986"/>
        <dbReference type="EC" id="5.1.1.3"/>
    </reaction>
</comment>
<evidence type="ECO:0000256" key="5">
    <source>
        <dbReference type="ARBA" id="ARBA00023235"/>
    </source>
</evidence>
<dbReference type="GO" id="GO:0008360">
    <property type="term" value="P:regulation of cell shape"/>
    <property type="evidence" value="ECO:0007669"/>
    <property type="project" value="UniProtKB-KW"/>
</dbReference>
<dbReference type="InterPro" id="IPR015942">
    <property type="entry name" value="Asp/Glu/hydantoin_racemase"/>
</dbReference>
<accession>A0A0S7WIG4</accession>
<dbReference type="Proteomes" id="UP000051124">
    <property type="component" value="Unassembled WGS sequence"/>
</dbReference>
<dbReference type="GO" id="GO:0009252">
    <property type="term" value="P:peptidoglycan biosynthetic process"/>
    <property type="evidence" value="ECO:0007669"/>
    <property type="project" value="UniProtKB-UniRule"/>
</dbReference>
<dbReference type="Pfam" id="PF01177">
    <property type="entry name" value="Asp_Glu_race"/>
    <property type="match status" value="1"/>
</dbReference>
<keyword evidence="3 7" id="KW-0133">Cell shape</keyword>
<evidence type="ECO:0000256" key="7">
    <source>
        <dbReference type="HAMAP-Rule" id="MF_00258"/>
    </source>
</evidence>
<comment type="caution">
    <text evidence="8">The sequence shown here is derived from an EMBL/GenBank/DDBJ whole genome shotgun (WGS) entry which is preliminary data.</text>
</comment>
<dbReference type="InterPro" id="IPR033134">
    <property type="entry name" value="Asp/Glu_racemase_AS_2"/>
</dbReference>
<dbReference type="Gene3D" id="3.40.50.1860">
    <property type="match status" value="2"/>
</dbReference>
<dbReference type="NCBIfam" id="TIGR00067">
    <property type="entry name" value="glut_race"/>
    <property type="match status" value="1"/>
</dbReference>
<evidence type="ECO:0000256" key="2">
    <source>
        <dbReference type="ARBA" id="ARBA00013090"/>
    </source>
</evidence>
<feature type="active site" description="Proton donor/acceptor" evidence="7">
    <location>
        <position position="69"/>
    </location>
</feature>
<comment type="function">
    <text evidence="7">Provides the (R)-glutamate required for cell wall biosynthesis.</text>
</comment>
<evidence type="ECO:0000256" key="1">
    <source>
        <dbReference type="ARBA" id="ARBA00001602"/>
    </source>
</evidence>
<keyword evidence="6 7" id="KW-0961">Cell wall biogenesis/degradation</keyword>
<gene>
    <name evidence="7" type="primary">murI</name>
    <name evidence="8" type="ORF">AMJ40_04350</name>
</gene>
<dbReference type="PANTHER" id="PTHR21198">
    <property type="entry name" value="GLUTAMATE RACEMASE"/>
    <property type="match status" value="1"/>
</dbReference>
<dbReference type="PROSITE" id="PS00924">
    <property type="entry name" value="ASP_GLU_RACEMASE_2"/>
    <property type="match status" value="1"/>
</dbReference>
<keyword evidence="5 7" id="KW-0413">Isomerase</keyword>
<feature type="binding site" evidence="7">
    <location>
        <begin position="38"/>
        <end position="39"/>
    </location>
    <ligand>
        <name>substrate</name>
    </ligand>
</feature>
<dbReference type="PANTHER" id="PTHR21198:SF2">
    <property type="entry name" value="GLUTAMATE RACEMASE"/>
    <property type="match status" value="1"/>
</dbReference>